<dbReference type="EMBL" id="AQFT01000105">
    <property type="protein sequence ID" value="EMZ23555.1"/>
    <property type="molecule type" value="Genomic_DNA"/>
</dbReference>
<feature type="domain" description="ABC-2 type transporter transmembrane" evidence="6">
    <location>
        <begin position="72"/>
        <end position="299"/>
    </location>
</feature>
<feature type="transmembrane region" description="Helical" evidence="5">
    <location>
        <begin position="65"/>
        <end position="92"/>
    </location>
</feature>
<dbReference type="GO" id="GO:0140359">
    <property type="term" value="F:ABC-type transporter activity"/>
    <property type="evidence" value="ECO:0007669"/>
    <property type="project" value="InterPro"/>
</dbReference>
<dbReference type="Pfam" id="PF12698">
    <property type="entry name" value="ABC2_membrane_3"/>
    <property type="match status" value="1"/>
</dbReference>
<feature type="transmembrane region" description="Helical" evidence="5">
    <location>
        <begin position="113"/>
        <end position="136"/>
    </location>
</feature>
<dbReference type="eggNOG" id="COG0842">
    <property type="taxonomic scope" value="Bacteria"/>
</dbReference>
<evidence type="ECO:0000256" key="5">
    <source>
        <dbReference type="SAM" id="Phobius"/>
    </source>
</evidence>
<keyword evidence="2 5" id="KW-0812">Transmembrane</keyword>
<dbReference type="STRING" id="1235802.C823_03531"/>
<dbReference type="InterPro" id="IPR051784">
    <property type="entry name" value="Nod_factor_ABC_transporter"/>
</dbReference>
<proteinExistence type="predicted"/>
<reference evidence="7 8" key="1">
    <citation type="journal article" date="2014" name="Genome Announc.">
        <title>Draft genome sequences of the altered schaedler flora, a defined bacterial community from gnotobiotic mice.</title>
        <authorList>
            <person name="Wannemuehler M.J."/>
            <person name="Overstreet A.M."/>
            <person name="Ward D.V."/>
            <person name="Phillips G.J."/>
        </authorList>
    </citation>
    <scope>NUCLEOTIDE SEQUENCE [LARGE SCALE GENOMIC DNA]</scope>
    <source>
        <strain evidence="7 8">ASF492</strain>
    </source>
</reference>
<dbReference type="AlphaFoldDB" id="N2ABT7"/>
<name>N2ABT7_9FIRM</name>
<protein>
    <recommendedName>
        <fullName evidence="6">ABC-2 type transporter transmembrane domain-containing protein</fullName>
    </recommendedName>
</protein>
<evidence type="ECO:0000256" key="1">
    <source>
        <dbReference type="ARBA" id="ARBA00004141"/>
    </source>
</evidence>
<keyword evidence="8" id="KW-1185">Reference proteome</keyword>
<keyword evidence="4 5" id="KW-0472">Membrane</keyword>
<accession>N2ABT7</accession>
<feature type="transmembrane region" description="Helical" evidence="5">
    <location>
        <begin position="282"/>
        <end position="302"/>
    </location>
</feature>
<dbReference type="PATRIC" id="fig|1235802.3.peg.3722"/>
<evidence type="ECO:0000256" key="3">
    <source>
        <dbReference type="ARBA" id="ARBA00022989"/>
    </source>
</evidence>
<evidence type="ECO:0000256" key="4">
    <source>
        <dbReference type="ARBA" id="ARBA00023136"/>
    </source>
</evidence>
<dbReference type="OrthoDB" id="162334at2"/>
<feature type="transmembrane region" description="Helical" evidence="5">
    <location>
        <begin position="156"/>
        <end position="178"/>
    </location>
</feature>
<feature type="transmembrane region" description="Helical" evidence="5">
    <location>
        <begin position="20"/>
        <end position="45"/>
    </location>
</feature>
<evidence type="ECO:0000313" key="8">
    <source>
        <dbReference type="Proteomes" id="UP000012589"/>
    </source>
</evidence>
<comment type="caution">
    <text evidence="7">The sequence shown here is derived from an EMBL/GenBank/DDBJ whole genome shotgun (WGS) entry which is preliminary data.</text>
</comment>
<dbReference type="HOGENOM" id="CLU_079551_1_0_9"/>
<evidence type="ECO:0000313" key="7">
    <source>
        <dbReference type="EMBL" id="EMZ23555.1"/>
    </source>
</evidence>
<gene>
    <name evidence="7" type="ORF">C823_03531</name>
</gene>
<evidence type="ECO:0000259" key="6">
    <source>
        <dbReference type="Pfam" id="PF12698"/>
    </source>
</evidence>
<sequence>MRQIEILTRRTIKLYLRNPLAILFSFVYMLLFLVLITLFLGDYMAQGMKEAYASVVGMDFSAMRWLVDATAMAGVLMINCILVPLNVLTIMVEDSTTQKLDSFLVSSVSRSKLAVGYWLSPFLVGMIMNTVCLFIAEGFIVMNGGKWLCLSETLQVIGLITVNTFSTTSILFVAALLIKKTQLYNTFTGIMSALVGFITGAFLPIGMFPSNIQKLFAFMPAHHGATMMREVMTKDAFGAVFGNVTDQMVKESFMTAEEIAEIYQSENGIIYMLGSIRFGFPLMFAVVIGSGILFLVIGCVLMRKQMRR</sequence>
<dbReference type="GO" id="GO:0016020">
    <property type="term" value="C:membrane"/>
    <property type="evidence" value="ECO:0007669"/>
    <property type="project" value="UniProtKB-SubCell"/>
</dbReference>
<comment type="subcellular location">
    <subcellularLocation>
        <location evidence="1">Membrane</location>
        <topology evidence="1">Multi-pass membrane protein</topology>
    </subcellularLocation>
</comment>
<dbReference type="PANTHER" id="PTHR43229">
    <property type="entry name" value="NODULATION PROTEIN J"/>
    <property type="match status" value="1"/>
</dbReference>
<keyword evidence="3 5" id="KW-1133">Transmembrane helix</keyword>
<evidence type="ECO:0000256" key="2">
    <source>
        <dbReference type="ARBA" id="ARBA00022692"/>
    </source>
</evidence>
<organism evidence="7 8">
    <name type="scientific">Eubacterium plexicaudatum ASF492</name>
    <dbReference type="NCBI Taxonomy" id="1235802"/>
    <lineage>
        <taxon>Bacteria</taxon>
        <taxon>Bacillati</taxon>
        <taxon>Bacillota</taxon>
        <taxon>Clostridia</taxon>
        <taxon>Eubacteriales</taxon>
        <taxon>Eubacteriaceae</taxon>
        <taxon>Eubacterium</taxon>
    </lineage>
</organism>
<dbReference type="InterPro" id="IPR013525">
    <property type="entry name" value="ABC2_TM"/>
</dbReference>
<feature type="transmembrane region" description="Helical" evidence="5">
    <location>
        <begin position="190"/>
        <end position="209"/>
    </location>
</feature>
<dbReference type="Proteomes" id="UP000012589">
    <property type="component" value="Unassembled WGS sequence"/>
</dbReference>
<dbReference type="PANTHER" id="PTHR43229:SF2">
    <property type="entry name" value="NODULATION PROTEIN J"/>
    <property type="match status" value="1"/>
</dbReference>